<gene>
    <name evidence="1" type="ORF">DHETER_LOCUS3389</name>
</gene>
<proteinExistence type="predicted"/>
<feature type="non-terminal residue" evidence="1">
    <location>
        <position position="1"/>
    </location>
</feature>
<evidence type="ECO:0000313" key="2">
    <source>
        <dbReference type="Proteomes" id="UP000789702"/>
    </source>
</evidence>
<protein>
    <submittedName>
        <fullName evidence="1">16245_t:CDS:1</fullName>
    </submittedName>
</protein>
<comment type="caution">
    <text evidence="1">The sequence shown here is derived from an EMBL/GenBank/DDBJ whole genome shotgun (WGS) entry which is preliminary data.</text>
</comment>
<evidence type="ECO:0000313" key="1">
    <source>
        <dbReference type="EMBL" id="CAG8509466.1"/>
    </source>
</evidence>
<sequence>KELFSERNGVSKREKGKCIYNRNDKSSACISDYSYFNLPSRGNIINHPIDVAGALEENHQHLILLSVQVYHNSKAPIRAPLPQRKLQSALRALQGFSVDKSGRPHA</sequence>
<keyword evidence="2" id="KW-1185">Reference proteome</keyword>
<dbReference type="Proteomes" id="UP000789702">
    <property type="component" value="Unassembled WGS sequence"/>
</dbReference>
<organism evidence="1 2">
    <name type="scientific">Dentiscutata heterogama</name>
    <dbReference type="NCBI Taxonomy" id="1316150"/>
    <lineage>
        <taxon>Eukaryota</taxon>
        <taxon>Fungi</taxon>
        <taxon>Fungi incertae sedis</taxon>
        <taxon>Mucoromycota</taxon>
        <taxon>Glomeromycotina</taxon>
        <taxon>Glomeromycetes</taxon>
        <taxon>Diversisporales</taxon>
        <taxon>Gigasporaceae</taxon>
        <taxon>Dentiscutata</taxon>
    </lineage>
</organism>
<reference evidence="1" key="1">
    <citation type="submission" date="2021-06" db="EMBL/GenBank/DDBJ databases">
        <authorList>
            <person name="Kallberg Y."/>
            <person name="Tangrot J."/>
            <person name="Rosling A."/>
        </authorList>
    </citation>
    <scope>NUCLEOTIDE SEQUENCE</scope>
    <source>
        <strain evidence="1">IL203A</strain>
    </source>
</reference>
<name>A0ACA9L539_9GLOM</name>
<accession>A0ACA9L539</accession>
<dbReference type="EMBL" id="CAJVPU010002886">
    <property type="protein sequence ID" value="CAG8509466.1"/>
    <property type="molecule type" value="Genomic_DNA"/>
</dbReference>